<protein>
    <recommendedName>
        <fullName evidence="4">Adhesin</fullName>
    </recommendedName>
</protein>
<sequence>MIMKSQIRIKRYTLIALMATLLSCNGFAQKGTPTITKTFELNQPGTLNSQSSGGGIVVEGTDQNKVVVQAFVRKNGKILSPTDPSLADVLKDFNLDIQKNGSVITANVERKRNFKFWNNVGISLKIIVPKEMSCNIASSGGGLKISDVDGTHDLASSGGGIRIENVTGTTKASSSGGGVQAINQNGDARLSSSGGGVTLDEGHGNVYARSSGGGVRLKNVHGDVDASSSGGGVTVTGETGAIRATSSGGSVHVNISNLSKKLYLASSGGGVDATIQNGDKLGMDLDLKSDRVYIDLQNFSGTSEKDRVKGTMNGGGIPVYMHASGGNVNVKFQD</sequence>
<evidence type="ECO:0000256" key="1">
    <source>
        <dbReference type="SAM" id="SignalP"/>
    </source>
</evidence>
<evidence type="ECO:0000313" key="2">
    <source>
        <dbReference type="EMBL" id="GET21940.1"/>
    </source>
</evidence>
<keyword evidence="1" id="KW-0732">Signal</keyword>
<dbReference type="PANTHER" id="PTHR34094:SF1">
    <property type="entry name" value="PROTEIN FAM185A"/>
    <property type="match status" value="1"/>
</dbReference>
<name>A0ABQ0ZKL1_9BACT</name>
<dbReference type="PANTHER" id="PTHR34094">
    <property type="match status" value="1"/>
</dbReference>
<gene>
    <name evidence="2" type="ORF">JCM18694_21860</name>
</gene>
<feature type="signal peptide" evidence="1">
    <location>
        <begin position="1"/>
        <end position="28"/>
    </location>
</feature>
<evidence type="ECO:0008006" key="4">
    <source>
        <dbReference type="Google" id="ProtNLM"/>
    </source>
</evidence>
<comment type="caution">
    <text evidence="2">The sequence shown here is derived from an EMBL/GenBank/DDBJ whole genome shotgun (WGS) entry which is preliminary data.</text>
</comment>
<accession>A0ABQ0ZKL1</accession>
<dbReference type="EMBL" id="BLAU01000001">
    <property type="protein sequence ID" value="GET21940.1"/>
    <property type="molecule type" value="Genomic_DNA"/>
</dbReference>
<reference evidence="2 3" key="1">
    <citation type="submission" date="2019-10" db="EMBL/GenBank/DDBJ databases">
        <title>Prolixibacter strains distinguished by the presence of nitrate reductase genes were adept at nitrate-dependent anaerobic corrosion of metallic iron and carbon steel.</title>
        <authorList>
            <person name="Iino T."/>
            <person name="Shono N."/>
            <person name="Ito K."/>
            <person name="Nakamura R."/>
            <person name="Sueoka K."/>
            <person name="Harayama S."/>
            <person name="Ohkuma M."/>
        </authorList>
    </citation>
    <scope>NUCLEOTIDE SEQUENCE [LARGE SCALE GENOMIC DNA]</scope>
    <source>
        <strain evidence="2 3">MIC1-1</strain>
    </source>
</reference>
<dbReference type="Proteomes" id="UP000396862">
    <property type="component" value="Unassembled WGS sequence"/>
</dbReference>
<evidence type="ECO:0000313" key="3">
    <source>
        <dbReference type="Proteomes" id="UP000396862"/>
    </source>
</evidence>
<organism evidence="2 3">
    <name type="scientific">Prolixibacter denitrificans</name>
    <dbReference type="NCBI Taxonomy" id="1541063"/>
    <lineage>
        <taxon>Bacteria</taxon>
        <taxon>Pseudomonadati</taxon>
        <taxon>Bacteroidota</taxon>
        <taxon>Bacteroidia</taxon>
        <taxon>Marinilabiliales</taxon>
        <taxon>Prolixibacteraceae</taxon>
        <taxon>Prolixibacter</taxon>
    </lineage>
</organism>
<proteinExistence type="predicted"/>
<dbReference type="PROSITE" id="PS51257">
    <property type="entry name" value="PROKAR_LIPOPROTEIN"/>
    <property type="match status" value="1"/>
</dbReference>
<feature type="chain" id="PRO_5047085168" description="Adhesin" evidence="1">
    <location>
        <begin position="29"/>
        <end position="334"/>
    </location>
</feature>
<keyword evidence="3" id="KW-1185">Reference proteome</keyword>